<feature type="transmembrane region" description="Helical" evidence="1">
    <location>
        <begin position="53"/>
        <end position="68"/>
    </location>
</feature>
<reference evidence="2 3" key="2">
    <citation type="journal article" date="2018" name="New Phytol.">
        <title>High intraspecific genome diversity in the model arbuscular mycorrhizal symbiont Rhizophagus irregularis.</title>
        <authorList>
            <person name="Chen E.C.H."/>
            <person name="Morin E."/>
            <person name="Beaudet D."/>
            <person name="Noel J."/>
            <person name="Yildirir G."/>
            <person name="Ndikumana S."/>
            <person name="Charron P."/>
            <person name="St-Onge C."/>
            <person name="Giorgi J."/>
            <person name="Kruger M."/>
            <person name="Marton T."/>
            <person name="Ropars J."/>
            <person name="Grigoriev I.V."/>
            <person name="Hainaut M."/>
            <person name="Henrissat B."/>
            <person name="Roux C."/>
            <person name="Martin F."/>
            <person name="Corradi N."/>
        </authorList>
    </citation>
    <scope>NUCLEOTIDE SEQUENCE [LARGE SCALE GENOMIC DNA]</scope>
    <source>
        <strain evidence="2 3">DAOM 197198</strain>
    </source>
</reference>
<sequence>MIADHFLSWSMHHNVTGTCHVPIDEILTFINIYVSVLGLDFIILIYSKFQTSIISLSVIITLLIIIIFS</sequence>
<accession>A0A2P4PU78</accession>
<comment type="caution">
    <text evidence="2">The sequence shown here is derived from an EMBL/GenBank/DDBJ whole genome shotgun (WGS) entry which is preliminary data.</text>
</comment>
<evidence type="ECO:0000313" key="2">
    <source>
        <dbReference type="EMBL" id="POG68938.1"/>
    </source>
</evidence>
<dbReference type="Proteomes" id="UP000018888">
    <property type="component" value="Unassembled WGS sequence"/>
</dbReference>
<gene>
    <name evidence="2" type="ORF">GLOIN_2v200298</name>
</gene>
<keyword evidence="1" id="KW-1133">Transmembrane helix</keyword>
<evidence type="ECO:0000313" key="3">
    <source>
        <dbReference type="Proteomes" id="UP000018888"/>
    </source>
</evidence>
<name>A0A2P4PU78_RHIID</name>
<evidence type="ECO:0000256" key="1">
    <source>
        <dbReference type="SAM" id="Phobius"/>
    </source>
</evidence>
<feature type="transmembrane region" description="Helical" evidence="1">
    <location>
        <begin position="26"/>
        <end position="46"/>
    </location>
</feature>
<keyword evidence="3" id="KW-1185">Reference proteome</keyword>
<proteinExistence type="predicted"/>
<organism evidence="2 3">
    <name type="scientific">Rhizophagus irregularis (strain DAOM 181602 / DAOM 197198 / MUCL 43194)</name>
    <name type="common">Arbuscular mycorrhizal fungus</name>
    <name type="synonym">Glomus intraradices</name>
    <dbReference type="NCBI Taxonomy" id="747089"/>
    <lineage>
        <taxon>Eukaryota</taxon>
        <taxon>Fungi</taxon>
        <taxon>Fungi incertae sedis</taxon>
        <taxon>Mucoromycota</taxon>
        <taxon>Glomeromycotina</taxon>
        <taxon>Glomeromycetes</taxon>
        <taxon>Glomerales</taxon>
        <taxon>Glomeraceae</taxon>
        <taxon>Rhizophagus</taxon>
    </lineage>
</organism>
<dbReference type="EMBL" id="AUPC02000144">
    <property type="protein sequence ID" value="POG68938.1"/>
    <property type="molecule type" value="Genomic_DNA"/>
</dbReference>
<reference evidence="2 3" key="1">
    <citation type="journal article" date="2013" name="Proc. Natl. Acad. Sci. U.S.A.">
        <title>Genome of an arbuscular mycorrhizal fungus provides insight into the oldest plant symbiosis.</title>
        <authorList>
            <person name="Tisserant E."/>
            <person name="Malbreil M."/>
            <person name="Kuo A."/>
            <person name="Kohler A."/>
            <person name="Symeonidi A."/>
            <person name="Balestrini R."/>
            <person name="Charron P."/>
            <person name="Duensing N."/>
            <person name="Frei Dit Frey N."/>
            <person name="Gianinazzi-Pearson V."/>
            <person name="Gilbert L.B."/>
            <person name="Handa Y."/>
            <person name="Herr J.R."/>
            <person name="Hijri M."/>
            <person name="Koul R."/>
            <person name="Kawaguchi M."/>
            <person name="Krajinski F."/>
            <person name="Lammers P.J."/>
            <person name="Masclaux F.G."/>
            <person name="Murat C."/>
            <person name="Morin E."/>
            <person name="Ndikumana S."/>
            <person name="Pagni M."/>
            <person name="Petitpierre D."/>
            <person name="Requena N."/>
            <person name="Rosikiewicz P."/>
            <person name="Riley R."/>
            <person name="Saito K."/>
            <person name="San Clemente H."/>
            <person name="Shapiro H."/>
            <person name="van Tuinen D."/>
            <person name="Becard G."/>
            <person name="Bonfante P."/>
            <person name="Paszkowski U."/>
            <person name="Shachar-Hill Y.Y."/>
            <person name="Tuskan G.A."/>
            <person name="Young P.W."/>
            <person name="Sanders I.R."/>
            <person name="Henrissat B."/>
            <person name="Rensing S.A."/>
            <person name="Grigoriev I.V."/>
            <person name="Corradi N."/>
            <person name="Roux C."/>
            <person name="Martin F."/>
        </authorList>
    </citation>
    <scope>NUCLEOTIDE SEQUENCE [LARGE SCALE GENOMIC DNA]</scope>
    <source>
        <strain evidence="2 3">DAOM 197198</strain>
    </source>
</reference>
<keyword evidence="1" id="KW-0472">Membrane</keyword>
<keyword evidence="1" id="KW-0812">Transmembrane</keyword>
<dbReference type="AlphaFoldDB" id="A0A2P4PU78"/>
<protein>
    <submittedName>
        <fullName evidence="2">Uncharacterized protein</fullName>
    </submittedName>
</protein>